<dbReference type="SUPFAM" id="SSF55961">
    <property type="entry name" value="Bet v1-like"/>
    <property type="match status" value="1"/>
</dbReference>
<organism evidence="4 5">
    <name type="scientific">Pelomonas cellulosilytica</name>
    <dbReference type="NCBI Taxonomy" id="2906762"/>
    <lineage>
        <taxon>Bacteria</taxon>
        <taxon>Pseudomonadati</taxon>
        <taxon>Pseudomonadota</taxon>
        <taxon>Betaproteobacteria</taxon>
        <taxon>Burkholderiales</taxon>
        <taxon>Sphaerotilaceae</taxon>
        <taxon>Roseateles</taxon>
    </lineage>
</organism>
<evidence type="ECO:0000256" key="2">
    <source>
        <dbReference type="SAM" id="MobiDB-lite"/>
    </source>
</evidence>
<feature type="domain" description="Activator of Hsp90 ATPase homologue 1/2-like C-terminal" evidence="3">
    <location>
        <begin position="8"/>
        <end position="121"/>
    </location>
</feature>
<feature type="region of interest" description="Disordered" evidence="2">
    <location>
        <begin position="1"/>
        <end position="21"/>
    </location>
</feature>
<keyword evidence="5" id="KW-1185">Reference proteome</keyword>
<evidence type="ECO:0000259" key="3">
    <source>
        <dbReference type="Pfam" id="PF08327"/>
    </source>
</evidence>
<accession>A0ABS8XYC4</accession>
<proteinExistence type="inferred from homology"/>
<dbReference type="Gene3D" id="3.30.530.20">
    <property type="match status" value="1"/>
</dbReference>
<gene>
    <name evidence="4" type="ORF">LXT13_07755</name>
</gene>
<dbReference type="RefSeq" id="WP_233371265.1">
    <property type="nucleotide sequence ID" value="NZ_JAJTWU010000003.1"/>
</dbReference>
<comment type="caution">
    <text evidence="4">The sequence shown here is derived from an EMBL/GenBank/DDBJ whole genome shotgun (WGS) entry which is preliminary data.</text>
</comment>
<dbReference type="EMBL" id="JAJTWU010000003">
    <property type="protein sequence ID" value="MCE4554340.1"/>
    <property type="molecule type" value="Genomic_DNA"/>
</dbReference>
<evidence type="ECO:0000256" key="1">
    <source>
        <dbReference type="ARBA" id="ARBA00006817"/>
    </source>
</evidence>
<dbReference type="InterPro" id="IPR013538">
    <property type="entry name" value="ASHA1/2-like_C"/>
</dbReference>
<sequence>MATQSPHWRRRRFPGADAGFEGGRWYERGDSGAEADWGRVLTWRPPAMLRLSWQVSAQWQPDPSIATVVELRFLPEGAGRTRLELEHVGFEHYGAQAEAMQAMFDSPGGWSGILEALPEALGG</sequence>
<evidence type="ECO:0000313" key="5">
    <source>
        <dbReference type="Proteomes" id="UP001200741"/>
    </source>
</evidence>
<dbReference type="Pfam" id="PF08327">
    <property type="entry name" value="AHSA1"/>
    <property type="match status" value="1"/>
</dbReference>
<dbReference type="Proteomes" id="UP001200741">
    <property type="component" value="Unassembled WGS sequence"/>
</dbReference>
<comment type="similarity">
    <text evidence="1">Belongs to the AHA1 family.</text>
</comment>
<dbReference type="InterPro" id="IPR023393">
    <property type="entry name" value="START-like_dom_sf"/>
</dbReference>
<name>A0ABS8XYC4_9BURK</name>
<evidence type="ECO:0000313" key="4">
    <source>
        <dbReference type="EMBL" id="MCE4554340.1"/>
    </source>
</evidence>
<protein>
    <submittedName>
        <fullName evidence="4">SRPBCC domain-containing protein</fullName>
    </submittedName>
</protein>
<reference evidence="4 5" key="1">
    <citation type="submission" date="2021-12" db="EMBL/GenBank/DDBJ databases">
        <title>Genome seq of P8.</title>
        <authorList>
            <person name="Seo T."/>
        </authorList>
    </citation>
    <scope>NUCLEOTIDE SEQUENCE [LARGE SCALE GENOMIC DNA]</scope>
    <source>
        <strain evidence="4 5">P8</strain>
    </source>
</reference>